<evidence type="ECO:0000256" key="1">
    <source>
        <dbReference type="ARBA" id="ARBA00023015"/>
    </source>
</evidence>
<comment type="caution">
    <text evidence="5">The sequence shown here is derived from an EMBL/GenBank/DDBJ whole genome shotgun (WGS) entry which is preliminary data.</text>
</comment>
<dbReference type="GO" id="GO:0003700">
    <property type="term" value="F:DNA-binding transcription factor activity"/>
    <property type="evidence" value="ECO:0007669"/>
    <property type="project" value="InterPro"/>
</dbReference>
<evidence type="ECO:0000313" key="6">
    <source>
        <dbReference type="Proteomes" id="UP000281343"/>
    </source>
</evidence>
<sequence>MIRETPFDKWYDDLHAICGAYDGVPQRGQRAVKGRIGVHMFDHLDVADVWGDVAKIERDRAGIRRDDNEYIFFVIEMSGTLSVDHNETRSRLAPGDAVLLDSTKEGVLHLAEDSSRLMSVHLPRQSFLSERRPGVGIGRKLAAATPVARTLTRHFFRFFNENGAGERQGNASLLYDMIHLAFSCPEDGLAGIALSDAASRYDLALDLIDTHLTADYLSLPWLAGQLGVSERQLQRLFHAHETSFIDLVRSKRYRFVTEHLNHLPHVHGRISDIAYRAGFQDLSNFNRGFRARFGMSPRDYHRGRRTAPPHMA</sequence>
<dbReference type="GO" id="GO:0043565">
    <property type="term" value="F:sequence-specific DNA binding"/>
    <property type="evidence" value="ECO:0007669"/>
    <property type="project" value="InterPro"/>
</dbReference>
<keyword evidence="1" id="KW-0805">Transcription regulation</keyword>
<reference evidence="5 6" key="1">
    <citation type="submission" date="2018-10" db="EMBL/GenBank/DDBJ databases">
        <authorList>
            <person name="Jung H.S."/>
            <person name="Jeon C.O."/>
        </authorList>
    </citation>
    <scope>NUCLEOTIDE SEQUENCE [LARGE SCALE GENOMIC DNA]</scope>
    <source>
        <strain evidence="5 6">MA-7-27</strain>
    </source>
</reference>
<dbReference type="Proteomes" id="UP000281343">
    <property type="component" value="Unassembled WGS sequence"/>
</dbReference>
<dbReference type="PROSITE" id="PS01124">
    <property type="entry name" value="HTH_ARAC_FAMILY_2"/>
    <property type="match status" value="1"/>
</dbReference>
<dbReference type="InterPro" id="IPR050204">
    <property type="entry name" value="AraC_XylS_family_regulators"/>
</dbReference>
<evidence type="ECO:0000256" key="3">
    <source>
        <dbReference type="ARBA" id="ARBA00023163"/>
    </source>
</evidence>
<organism evidence="5 6">
    <name type="scientific">Rhodophyticola porphyridii</name>
    <dbReference type="NCBI Taxonomy" id="1852017"/>
    <lineage>
        <taxon>Bacteria</taxon>
        <taxon>Pseudomonadati</taxon>
        <taxon>Pseudomonadota</taxon>
        <taxon>Alphaproteobacteria</taxon>
        <taxon>Rhodobacterales</taxon>
        <taxon>Roseobacteraceae</taxon>
        <taxon>Rhodophyticola</taxon>
    </lineage>
</organism>
<dbReference type="SUPFAM" id="SSF46689">
    <property type="entry name" value="Homeodomain-like"/>
    <property type="match status" value="1"/>
</dbReference>
<protein>
    <submittedName>
        <fullName evidence="5">Helix-turn-helix domain-containing protein</fullName>
    </submittedName>
</protein>
<name>A0A3L9Y1R5_9RHOB</name>
<dbReference type="InterPro" id="IPR018060">
    <property type="entry name" value="HTH_AraC"/>
</dbReference>
<keyword evidence="2" id="KW-0238">DNA-binding</keyword>
<dbReference type="Gene3D" id="1.10.10.60">
    <property type="entry name" value="Homeodomain-like"/>
    <property type="match status" value="1"/>
</dbReference>
<dbReference type="InterPro" id="IPR035418">
    <property type="entry name" value="AraC-bd_2"/>
</dbReference>
<dbReference type="AlphaFoldDB" id="A0A3L9Y1R5"/>
<proteinExistence type="predicted"/>
<evidence type="ECO:0000259" key="4">
    <source>
        <dbReference type="PROSITE" id="PS01124"/>
    </source>
</evidence>
<dbReference type="PANTHER" id="PTHR46796:SF6">
    <property type="entry name" value="ARAC SUBFAMILY"/>
    <property type="match status" value="1"/>
</dbReference>
<feature type="domain" description="HTH araC/xylS-type" evidence="4">
    <location>
        <begin position="202"/>
        <end position="303"/>
    </location>
</feature>
<keyword evidence="6" id="KW-1185">Reference proteome</keyword>
<accession>A0A3L9Y1R5</accession>
<dbReference type="PRINTS" id="PR00032">
    <property type="entry name" value="HTHARAC"/>
</dbReference>
<dbReference type="EMBL" id="RCNT01000008">
    <property type="protein sequence ID" value="RMA41168.1"/>
    <property type="molecule type" value="Genomic_DNA"/>
</dbReference>
<keyword evidence="3" id="KW-0804">Transcription</keyword>
<dbReference type="SMART" id="SM00342">
    <property type="entry name" value="HTH_ARAC"/>
    <property type="match status" value="1"/>
</dbReference>
<dbReference type="OrthoDB" id="9816011at2"/>
<gene>
    <name evidence="5" type="ORF">D9R08_15015</name>
</gene>
<evidence type="ECO:0000313" key="5">
    <source>
        <dbReference type="EMBL" id="RMA41168.1"/>
    </source>
</evidence>
<evidence type="ECO:0000256" key="2">
    <source>
        <dbReference type="ARBA" id="ARBA00023125"/>
    </source>
</evidence>
<dbReference type="Pfam" id="PF12833">
    <property type="entry name" value="HTH_18"/>
    <property type="match status" value="1"/>
</dbReference>
<dbReference type="PANTHER" id="PTHR46796">
    <property type="entry name" value="HTH-TYPE TRANSCRIPTIONAL ACTIVATOR RHAS-RELATED"/>
    <property type="match status" value="1"/>
</dbReference>
<dbReference type="InterPro" id="IPR009057">
    <property type="entry name" value="Homeodomain-like_sf"/>
</dbReference>
<dbReference type="RefSeq" id="WP_121898887.1">
    <property type="nucleotide sequence ID" value="NZ_RCNT01000008.1"/>
</dbReference>
<dbReference type="InterPro" id="IPR020449">
    <property type="entry name" value="Tscrpt_reg_AraC-type_HTH"/>
</dbReference>
<dbReference type="Pfam" id="PF14525">
    <property type="entry name" value="AraC_binding_2"/>
    <property type="match status" value="1"/>
</dbReference>